<comment type="caution">
    <text evidence="4">The sequence shown here is derived from an EMBL/GenBank/DDBJ whole genome shotgun (WGS) entry which is preliminary data.</text>
</comment>
<feature type="compositionally biased region" description="Basic and acidic residues" evidence="3">
    <location>
        <begin position="215"/>
        <end position="229"/>
    </location>
</feature>
<reference evidence="4 5" key="1">
    <citation type="journal article" date="2024" name="Nat. Commun.">
        <title>Phylogenomics reveals the evolutionary origins of lichenization in chlorophyte algae.</title>
        <authorList>
            <person name="Puginier C."/>
            <person name="Libourel C."/>
            <person name="Otte J."/>
            <person name="Skaloud P."/>
            <person name="Haon M."/>
            <person name="Grisel S."/>
            <person name="Petersen M."/>
            <person name="Berrin J.G."/>
            <person name="Delaux P.M."/>
            <person name="Dal Grande F."/>
            <person name="Keller J."/>
        </authorList>
    </citation>
    <scope>NUCLEOTIDE SEQUENCE [LARGE SCALE GENOMIC DNA]</scope>
    <source>
        <strain evidence="4 5">SAG 2523</strain>
    </source>
</reference>
<evidence type="ECO:0000256" key="2">
    <source>
        <dbReference type="SAM" id="Coils"/>
    </source>
</evidence>
<keyword evidence="1 2" id="KW-0175">Coiled coil</keyword>
<evidence type="ECO:0000313" key="5">
    <source>
        <dbReference type="Proteomes" id="UP001485043"/>
    </source>
</evidence>
<dbReference type="EMBL" id="JALJOV010000296">
    <property type="protein sequence ID" value="KAK9864983.1"/>
    <property type="molecule type" value="Genomic_DNA"/>
</dbReference>
<sequence length="363" mass="41059">MGRLRSVAAPKEDLAKLAWFARWHALSEEWCTQEHSLRKLQENAPILHNLELNTWESKAHQGREQQLGRDCLGGRMSQLELQAASLQGEVDVLCESIQREKSSADLDACVRSAAAEEKGMQALLVAADRTLSSLADETKQYLHALSLVDARLGWCQETAVATIVSQLQAQSLEAEAQRQHRVHQERMQKLRQELLVYKARLQQLDAEAAAEAASREQDLAAREAETSKERQKRVHFREACRQKRLQELRDQRARDEEAAQQLEQRLAELASQVARQHRPEADSERLRAPTEAMLKSAMECPRVFAPMHGFSTQQIARDQRFRAIEAIRQHGVPMTPYVCRTILSAKPASATRPDNITSGGLRI</sequence>
<feature type="coiled-coil region" evidence="2">
    <location>
        <begin position="173"/>
        <end position="207"/>
    </location>
</feature>
<dbReference type="PANTHER" id="PTHR21549">
    <property type="entry name" value="MUTATED IN BLADDER CANCER 1"/>
    <property type="match status" value="1"/>
</dbReference>
<gene>
    <name evidence="4" type="ORF">WJX84_001289</name>
</gene>
<protein>
    <submittedName>
        <fullName evidence="4">Uncharacterized protein</fullName>
    </submittedName>
</protein>
<feature type="region of interest" description="Disordered" evidence="3">
    <location>
        <begin position="215"/>
        <end position="235"/>
    </location>
</feature>
<name>A0AAW1T6Y5_9CHLO</name>
<dbReference type="PANTHER" id="PTHR21549:SF1">
    <property type="entry name" value="COILED-COIL DOMAIN-CONTAINING PROTEIN 148"/>
    <property type="match status" value="1"/>
</dbReference>
<dbReference type="AlphaFoldDB" id="A0AAW1T6Y5"/>
<accession>A0AAW1T6Y5</accession>
<evidence type="ECO:0000256" key="1">
    <source>
        <dbReference type="ARBA" id="ARBA00023054"/>
    </source>
</evidence>
<evidence type="ECO:0000256" key="3">
    <source>
        <dbReference type="SAM" id="MobiDB-lite"/>
    </source>
</evidence>
<keyword evidence="5" id="KW-1185">Reference proteome</keyword>
<dbReference type="Proteomes" id="UP001485043">
    <property type="component" value="Unassembled WGS sequence"/>
</dbReference>
<proteinExistence type="predicted"/>
<feature type="coiled-coil region" evidence="2">
    <location>
        <begin position="245"/>
        <end position="272"/>
    </location>
</feature>
<organism evidence="4 5">
    <name type="scientific">Apatococcus fuscideae</name>
    <dbReference type="NCBI Taxonomy" id="2026836"/>
    <lineage>
        <taxon>Eukaryota</taxon>
        <taxon>Viridiplantae</taxon>
        <taxon>Chlorophyta</taxon>
        <taxon>core chlorophytes</taxon>
        <taxon>Trebouxiophyceae</taxon>
        <taxon>Chlorellales</taxon>
        <taxon>Chlorellaceae</taxon>
        <taxon>Apatococcus</taxon>
    </lineage>
</organism>
<dbReference type="InterPro" id="IPR039902">
    <property type="entry name" value="CCDC148/CCDC112"/>
</dbReference>
<evidence type="ECO:0000313" key="4">
    <source>
        <dbReference type="EMBL" id="KAK9864983.1"/>
    </source>
</evidence>